<dbReference type="PANTHER" id="PTHR45735">
    <property type="entry name" value="CLEAVAGE STIMULATION FACTOR SUBUNIT 2"/>
    <property type="match status" value="1"/>
</dbReference>
<comment type="caution">
    <text evidence="4">The sequence shown here is derived from an EMBL/GenBank/DDBJ whole genome shotgun (WGS) entry which is preliminary data.</text>
</comment>
<organism evidence="4 5">
    <name type="scientific">Crepidotus variabilis</name>
    <dbReference type="NCBI Taxonomy" id="179855"/>
    <lineage>
        <taxon>Eukaryota</taxon>
        <taxon>Fungi</taxon>
        <taxon>Dikarya</taxon>
        <taxon>Basidiomycota</taxon>
        <taxon>Agaricomycotina</taxon>
        <taxon>Agaricomycetes</taxon>
        <taxon>Agaricomycetidae</taxon>
        <taxon>Agaricales</taxon>
        <taxon>Agaricineae</taxon>
        <taxon>Crepidotaceae</taxon>
        <taxon>Crepidotus</taxon>
    </lineage>
</organism>
<proteinExistence type="predicted"/>
<dbReference type="GO" id="GO:0003729">
    <property type="term" value="F:mRNA binding"/>
    <property type="evidence" value="ECO:0007669"/>
    <property type="project" value="TreeGrafter"/>
</dbReference>
<dbReference type="GO" id="GO:0005847">
    <property type="term" value="C:mRNA cleavage and polyadenylation specificity factor complex"/>
    <property type="evidence" value="ECO:0007669"/>
    <property type="project" value="TreeGrafter"/>
</dbReference>
<dbReference type="Gene3D" id="1.10.20.70">
    <property type="entry name" value="Transcription termination and cleavage factor, C-terminal domain"/>
    <property type="match status" value="1"/>
</dbReference>
<name>A0A9P6EFP0_9AGAR</name>
<dbReference type="EMBL" id="MU157855">
    <property type="protein sequence ID" value="KAF9528149.1"/>
    <property type="molecule type" value="Genomic_DNA"/>
</dbReference>
<evidence type="ECO:0000259" key="3">
    <source>
        <dbReference type="Pfam" id="PF14304"/>
    </source>
</evidence>
<dbReference type="GO" id="GO:0031124">
    <property type="term" value="P:mRNA 3'-end processing"/>
    <property type="evidence" value="ECO:0007669"/>
    <property type="project" value="InterPro"/>
</dbReference>
<keyword evidence="2" id="KW-0539">Nucleus</keyword>
<feature type="domain" description="Transcription termination and cleavage factor C-terminal" evidence="3">
    <location>
        <begin position="176"/>
        <end position="206"/>
    </location>
</feature>
<evidence type="ECO:0000313" key="4">
    <source>
        <dbReference type="EMBL" id="KAF9528149.1"/>
    </source>
</evidence>
<dbReference type="Proteomes" id="UP000807306">
    <property type="component" value="Unassembled WGS sequence"/>
</dbReference>
<evidence type="ECO:0000256" key="1">
    <source>
        <dbReference type="ARBA" id="ARBA00004123"/>
    </source>
</evidence>
<dbReference type="InterPro" id="IPR026896">
    <property type="entry name" value="CSTF_C"/>
</dbReference>
<evidence type="ECO:0000313" key="5">
    <source>
        <dbReference type="Proteomes" id="UP000807306"/>
    </source>
</evidence>
<dbReference type="InterPro" id="IPR038192">
    <property type="entry name" value="CSTF_C_sf"/>
</dbReference>
<comment type="subcellular location">
    <subcellularLocation>
        <location evidence="1">Nucleus</location>
    </subcellularLocation>
</comment>
<dbReference type="OrthoDB" id="272703at2759"/>
<dbReference type="PANTHER" id="PTHR45735:SF2">
    <property type="entry name" value="CLEAVAGE STIMULATION FACTOR SUBUNIT 2"/>
    <property type="match status" value="1"/>
</dbReference>
<dbReference type="AlphaFoldDB" id="A0A9P6EFP0"/>
<sequence length="215" mass="22880">MANPTVANEQLLELLLTLKKTTPQAAKGILNAQPAIAYALIALMVSMNAVNIEVFQKTLAEYGAAAAPPDPVPPQTVAPTPMPALPPHLQTQYRTGGSLPPTMPAIQPPMHTPTPPYGYGAHPPPTLPLNGHGHGHHTPPVQNNYGAAQGYGYGHHAAPPVQQQPALPEALANIPPEQKALIMRVLSMTPDQINILPPNERATYIQIAYQLENMG</sequence>
<evidence type="ECO:0000256" key="2">
    <source>
        <dbReference type="ARBA" id="ARBA00023242"/>
    </source>
</evidence>
<dbReference type="Pfam" id="PF14304">
    <property type="entry name" value="CSTF_C"/>
    <property type="match status" value="1"/>
</dbReference>
<reference evidence="4" key="1">
    <citation type="submission" date="2020-11" db="EMBL/GenBank/DDBJ databases">
        <authorList>
            <consortium name="DOE Joint Genome Institute"/>
            <person name="Ahrendt S."/>
            <person name="Riley R."/>
            <person name="Andreopoulos W."/>
            <person name="Labutti K."/>
            <person name="Pangilinan J."/>
            <person name="Ruiz-Duenas F.J."/>
            <person name="Barrasa J.M."/>
            <person name="Sanchez-Garcia M."/>
            <person name="Camarero S."/>
            <person name="Miyauchi S."/>
            <person name="Serrano A."/>
            <person name="Linde D."/>
            <person name="Babiker R."/>
            <person name="Drula E."/>
            <person name="Ayuso-Fernandez I."/>
            <person name="Pacheco R."/>
            <person name="Padilla G."/>
            <person name="Ferreira P."/>
            <person name="Barriuso J."/>
            <person name="Kellner H."/>
            <person name="Castanera R."/>
            <person name="Alfaro M."/>
            <person name="Ramirez L."/>
            <person name="Pisabarro A.G."/>
            <person name="Kuo A."/>
            <person name="Tritt A."/>
            <person name="Lipzen A."/>
            <person name="He G."/>
            <person name="Yan M."/>
            <person name="Ng V."/>
            <person name="Cullen D."/>
            <person name="Martin F."/>
            <person name="Rosso M.-N."/>
            <person name="Henrissat B."/>
            <person name="Hibbett D."/>
            <person name="Martinez A.T."/>
            <person name="Grigoriev I.V."/>
        </authorList>
    </citation>
    <scope>NUCLEOTIDE SEQUENCE</scope>
    <source>
        <strain evidence="4">CBS 506.95</strain>
    </source>
</reference>
<gene>
    <name evidence="4" type="ORF">CPB83DRAFT_883736</name>
</gene>
<accession>A0A9P6EFP0</accession>
<keyword evidence="5" id="KW-1185">Reference proteome</keyword>
<protein>
    <recommendedName>
        <fullName evidence="3">Transcription termination and cleavage factor C-terminal domain-containing protein</fullName>
    </recommendedName>
</protein>